<accession>A0A443JVM6</accession>
<evidence type="ECO:0000256" key="2">
    <source>
        <dbReference type="ARBA" id="ARBA00022679"/>
    </source>
</evidence>
<keyword evidence="2 4" id="KW-0808">Transferase</keyword>
<dbReference type="Proteomes" id="UP000285710">
    <property type="component" value="Unassembled WGS sequence"/>
</dbReference>
<dbReference type="EMBL" id="SAUW01000005">
    <property type="protein sequence ID" value="RWR13349.1"/>
    <property type="molecule type" value="Genomic_DNA"/>
</dbReference>
<dbReference type="GO" id="GO:0008976">
    <property type="term" value="F:polyphosphate kinase activity"/>
    <property type="evidence" value="ECO:0007669"/>
    <property type="project" value="UniProtKB-UniRule"/>
</dbReference>
<dbReference type="InterPro" id="IPR022486">
    <property type="entry name" value="PPK2_PA0141"/>
</dbReference>
<evidence type="ECO:0000313" key="6">
    <source>
        <dbReference type="EMBL" id="RWR13349.1"/>
    </source>
</evidence>
<evidence type="ECO:0000256" key="3">
    <source>
        <dbReference type="ARBA" id="ARBA00022777"/>
    </source>
</evidence>
<feature type="domain" description="Polyphosphate kinase-2-related" evidence="5">
    <location>
        <begin position="59"/>
        <end position="285"/>
    </location>
</feature>
<dbReference type="InterPro" id="IPR027417">
    <property type="entry name" value="P-loop_NTPase"/>
</dbReference>
<dbReference type="PANTHER" id="PTHR34383">
    <property type="entry name" value="POLYPHOSPHATE:AMP PHOSPHOTRANSFERASE-RELATED"/>
    <property type="match status" value="1"/>
</dbReference>
<evidence type="ECO:0000259" key="5">
    <source>
        <dbReference type="Pfam" id="PF03976"/>
    </source>
</evidence>
<evidence type="ECO:0000256" key="4">
    <source>
        <dbReference type="RuleBase" id="RU369062"/>
    </source>
</evidence>
<gene>
    <name evidence="8" type="primary">ppk2</name>
    <name evidence="8" type="ORF">D2T29_14310</name>
    <name evidence="7" type="ORF">D2T30_01280</name>
    <name evidence="6" type="ORF">D2T33_06465</name>
</gene>
<dbReference type="EC" id="2.7.4.-" evidence="4"/>
<organism evidence="8 9">
    <name type="scientific">Paenirhodobacter populi</name>
    <dbReference type="NCBI Taxonomy" id="2306993"/>
    <lineage>
        <taxon>Bacteria</taxon>
        <taxon>Pseudomonadati</taxon>
        <taxon>Pseudomonadota</taxon>
        <taxon>Alphaproteobacteria</taxon>
        <taxon>Rhodobacterales</taxon>
        <taxon>Rhodobacter group</taxon>
        <taxon>Paenirhodobacter</taxon>
    </lineage>
</organism>
<reference evidence="9 10" key="1">
    <citation type="submission" date="2019-01" db="EMBL/GenBank/DDBJ databases">
        <title>Sinorhodobacter populi sp. nov. isolated from the symptomatic bark tissue of Populus euramericana canker.</title>
        <authorList>
            <person name="Xu G."/>
        </authorList>
    </citation>
    <scope>NUCLEOTIDE SEQUENCE [LARGE SCALE GENOMIC DNA]</scope>
    <source>
        <strain evidence="8 9">07D10-4-3</strain>
        <strain evidence="6 11">2D-5</strain>
        <strain evidence="7 10">SK2B-1</strain>
    </source>
</reference>
<dbReference type="NCBIfam" id="TIGR03707">
    <property type="entry name" value="PPK2_P_aer"/>
    <property type="match status" value="1"/>
</dbReference>
<dbReference type="RefSeq" id="WP_128184142.1">
    <property type="nucleotide sequence ID" value="NZ_JBHRSO010000057.1"/>
</dbReference>
<name>A0A443K9V2_9RHOB</name>
<evidence type="ECO:0000313" key="7">
    <source>
        <dbReference type="EMBL" id="RWR24565.1"/>
    </source>
</evidence>
<dbReference type="InterPro" id="IPR016898">
    <property type="entry name" value="Polyphosphate_phosphotransfera"/>
</dbReference>
<accession>A0A451GCZ0</accession>
<dbReference type="Pfam" id="PF03976">
    <property type="entry name" value="PPK2"/>
    <property type="match status" value="1"/>
</dbReference>
<reference evidence="9 10" key="2">
    <citation type="submission" date="2019-01" db="EMBL/GenBank/DDBJ databases">
        <authorList>
            <person name="Li Y."/>
        </authorList>
    </citation>
    <scope>NUCLEOTIDE SEQUENCE [LARGE SCALE GENOMIC DNA]</scope>
    <source>
        <strain evidence="8 9">07D10-4-3</strain>
        <strain evidence="6 11">2D-5</strain>
        <strain evidence="7 10">SK2B-1</strain>
    </source>
</reference>
<dbReference type="PANTHER" id="PTHR34383:SF1">
    <property type="entry name" value="ADP-POLYPHOSPHATE PHOSPHOTRANSFERASE"/>
    <property type="match status" value="1"/>
</dbReference>
<dbReference type="PIRSF" id="PIRSF028756">
    <property type="entry name" value="PPK2_prd"/>
    <property type="match status" value="1"/>
</dbReference>
<evidence type="ECO:0000256" key="1">
    <source>
        <dbReference type="ARBA" id="ARBA00009924"/>
    </source>
</evidence>
<dbReference type="GO" id="GO:0006793">
    <property type="term" value="P:phosphorus metabolic process"/>
    <property type="evidence" value="ECO:0007669"/>
    <property type="project" value="InterPro"/>
</dbReference>
<dbReference type="Proteomes" id="UP000284451">
    <property type="component" value="Unassembled WGS sequence"/>
</dbReference>
<comment type="function">
    <text evidence="4">Uses inorganic polyphosphate (polyP) as a donor to convert GDP to GTP or ADP to ATP.</text>
</comment>
<dbReference type="InterPro" id="IPR022488">
    <property type="entry name" value="PPK2-related"/>
</dbReference>
<comment type="similarity">
    <text evidence="1 4">Belongs to the polyphosphate kinase 2 (PPK2) family. Class I subfamily.</text>
</comment>
<dbReference type="EMBL" id="SAUZ01000001">
    <property type="protein sequence ID" value="RWR24565.1"/>
    <property type="molecule type" value="Genomic_DNA"/>
</dbReference>
<keyword evidence="11" id="KW-1185">Reference proteome</keyword>
<dbReference type="EMBL" id="SAUY01000019">
    <property type="protein sequence ID" value="RWR29587.1"/>
    <property type="molecule type" value="Genomic_DNA"/>
</dbReference>
<dbReference type="SUPFAM" id="SSF52540">
    <property type="entry name" value="P-loop containing nucleoside triphosphate hydrolases"/>
    <property type="match status" value="1"/>
</dbReference>
<dbReference type="Gene3D" id="3.40.50.300">
    <property type="entry name" value="P-loop containing nucleotide triphosphate hydrolases"/>
    <property type="match status" value="1"/>
</dbReference>
<evidence type="ECO:0000313" key="10">
    <source>
        <dbReference type="Proteomes" id="UP000284476"/>
    </source>
</evidence>
<evidence type="ECO:0000313" key="8">
    <source>
        <dbReference type="EMBL" id="RWR29587.1"/>
    </source>
</evidence>
<dbReference type="AlphaFoldDB" id="A0A443K9V2"/>
<comment type="subunit">
    <text evidence="4">Homotetramer.</text>
</comment>
<evidence type="ECO:0000313" key="11">
    <source>
        <dbReference type="Proteomes" id="UP000285710"/>
    </source>
</evidence>
<evidence type="ECO:0000313" key="9">
    <source>
        <dbReference type="Proteomes" id="UP000284451"/>
    </source>
</evidence>
<comment type="caution">
    <text evidence="8">The sequence shown here is derived from an EMBL/GenBank/DDBJ whole genome shotgun (WGS) entry which is preliminary data.</text>
</comment>
<dbReference type="Proteomes" id="UP000284476">
    <property type="component" value="Unassembled WGS sequence"/>
</dbReference>
<accession>A0A443K9V2</accession>
<proteinExistence type="inferred from homology"/>
<keyword evidence="3 4" id="KW-0418">Kinase</keyword>
<protein>
    <recommendedName>
        <fullName evidence="4">ADP/GDP-polyphosphate phosphotransferase</fullName>
        <ecNumber evidence="4">2.7.4.-</ecNumber>
    </recommendedName>
    <alternativeName>
        <fullName evidence="4">Polyphosphate kinase PPK2</fullName>
    </alternativeName>
</protein>
<sequence>MGKNDKPAPAAVPLLDGIPYVGEITNYLNTEAPEAVRKAIATAKPDEILSKSYPYREEMKRKDYESHMAALQVELVKMLWDLKATGKRLAVIFEGRDAAGKGGTIDRLRENLNPRSAYIVALPKPDEREQTQWYFQRYVDWLPAAGEIAIFDRSWYNRGVVEHVFGFCTDEQRRNFFRQLPDFEHLLVEEGLILVKIWLSVDRAEQLKRFLDRESDPLKQWKLSRIDVDGLRKWDEYTIAIRETLERSHTGYAPWTVIRSDDKKRARIAAIQSVLHAIDYARKDRDAIGKIDDSICGGLDLLS</sequence>